<organism evidence="2 3">
    <name type="scientific">Periconia macrospinosa</name>
    <dbReference type="NCBI Taxonomy" id="97972"/>
    <lineage>
        <taxon>Eukaryota</taxon>
        <taxon>Fungi</taxon>
        <taxon>Dikarya</taxon>
        <taxon>Ascomycota</taxon>
        <taxon>Pezizomycotina</taxon>
        <taxon>Dothideomycetes</taxon>
        <taxon>Pleosporomycetidae</taxon>
        <taxon>Pleosporales</taxon>
        <taxon>Massarineae</taxon>
        <taxon>Periconiaceae</taxon>
        <taxon>Periconia</taxon>
    </lineage>
</organism>
<accession>A0A2V1DTZ0</accession>
<dbReference type="Gene3D" id="3.40.50.720">
    <property type="entry name" value="NAD(P)-binding Rossmann-like Domain"/>
    <property type="match status" value="1"/>
</dbReference>
<dbReference type="GO" id="GO:0004029">
    <property type="term" value="F:aldehyde dehydrogenase (NAD+) activity"/>
    <property type="evidence" value="ECO:0007669"/>
    <property type="project" value="TreeGrafter"/>
</dbReference>
<dbReference type="SUPFAM" id="SSF51735">
    <property type="entry name" value="NAD(P)-binding Rossmann-fold domains"/>
    <property type="match status" value="1"/>
</dbReference>
<dbReference type="PANTHER" id="PTHR48079">
    <property type="entry name" value="PROTEIN YEEZ"/>
    <property type="match status" value="1"/>
</dbReference>
<dbReference type="InterPro" id="IPR051783">
    <property type="entry name" value="NAD(P)-dependent_oxidoreduct"/>
</dbReference>
<dbReference type="Proteomes" id="UP000244855">
    <property type="component" value="Unassembled WGS sequence"/>
</dbReference>
<name>A0A2V1DTZ0_9PLEO</name>
<reference evidence="2 3" key="1">
    <citation type="journal article" date="2018" name="Sci. Rep.">
        <title>Comparative genomics provides insights into the lifestyle and reveals functional heterogeneity of dark septate endophytic fungi.</title>
        <authorList>
            <person name="Knapp D.G."/>
            <person name="Nemeth J.B."/>
            <person name="Barry K."/>
            <person name="Hainaut M."/>
            <person name="Henrissat B."/>
            <person name="Johnson J."/>
            <person name="Kuo A."/>
            <person name="Lim J.H.P."/>
            <person name="Lipzen A."/>
            <person name="Nolan M."/>
            <person name="Ohm R.A."/>
            <person name="Tamas L."/>
            <person name="Grigoriev I.V."/>
            <person name="Spatafora J.W."/>
            <person name="Nagy L.G."/>
            <person name="Kovacs G.M."/>
        </authorList>
    </citation>
    <scope>NUCLEOTIDE SEQUENCE [LARGE SCALE GENOMIC DNA]</scope>
    <source>
        <strain evidence="2 3">DSE2036</strain>
    </source>
</reference>
<evidence type="ECO:0000259" key="1">
    <source>
        <dbReference type="Pfam" id="PF01370"/>
    </source>
</evidence>
<keyword evidence="3" id="KW-1185">Reference proteome</keyword>
<sequence length="360" mass="38762">MSHNILITGGSGYLGGSLLAGLPAANLPPYQTLYALVRSDSQAEAVKKHYNATPITIDLSSPDSITSAITSNKITIVFHLYNTMDTDGPQHFIRALASVQKATGLQTHFLFTTGAKLFSSHAGAPTDTALPDASPESYTIQKNLSTTSPNPLMQQAALANTLVIDEATSLGVHAYVFAPCMVYGKSRGAFGNPISIQTTAIVKAAKALRKVYSFEDGNPTWPVCYIDDNTSLYVELLRAMIEGREVPNGKQGFYLASSGSVAWSDFYAKVAKELKGKGAVDTEEVVRWDGKDWEVLKGMWSAWGYPGDASVEMCSFIVGGECTMTSVNGKTIGWTPKYAPEHILETTNEEVALILENAKN</sequence>
<dbReference type="GO" id="GO:0005737">
    <property type="term" value="C:cytoplasm"/>
    <property type="evidence" value="ECO:0007669"/>
    <property type="project" value="TreeGrafter"/>
</dbReference>
<evidence type="ECO:0000313" key="2">
    <source>
        <dbReference type="EMBL" id="PVI01788.1"/>
    </source>
</evidence>
<protein>
    <submittedName>
        <fullName evidence="2">NAD(P)-binding protein</fullName>
    </submittedName>
</protein>
<dbReference type="InterPro" id="IPR036291">
    <property type="entry name" value="NAD(P)-bd_dom_sf"/>
</dbReference>
<dbReference type="PANTHER" id="PTHR48079:SF6">
    <property type="entry name" value="NAD(P)-BINDING DOMAIN-CONTAINING PROTEIN-RELATED"/>
    <property type="match status" value="1"/>
</dbReference>
<proteinExistence type="predicted"/>
<dbReference type="AlphaFoldDB" id="A0A2V1DTZ0"/>
<dbReference type="EMBL" id="KZ805352">
    <property type="protein sequence ID" value="PVI01788.1"/>
    <property type="molecule type" value="Genomic_DNA"/>
</dbReference>
<gene>
    <name evidence="2" type="ORF">DM02DRAFT_671013</name>
</gene>
<dbReference type="OrthoDB" id="10262413at2759"/>
<evidence type="ECO:0000313" key="3">
    <source>
        <dbReference type="Proteomes" id="UP000244855"/>
    </source>
</evidence>
<dbReference type="Pfam" id="PF01370">
    <property type="entry name" value="Epimerase"/>
    <property type="match status" value="1"/>
</dbReference>
<feature type="domain" description="NAD-dependent epimerase/dehydratase" evidence="1">
    <location>
        <begin position="5"/>
        <end position="239"/>
    </location>
</feature>
<dbReference type="InterPro" id="IPR001509">
    <property type="entry name" value="Epimerase_deHydtase"/>
</dbReference>